<dbReference type="CDD" id="cd01335">
    <property type="entry name" value="Radical_SAM"/>
    <property type="match status" value="1"/>
</dbReference>
<keyword evidence="9 10" id="KW-0143">Chaperone</keyword>
<keyword evidence="10" id="KW-0963">Cytoplasm</keyword>
<dbReference type="NCBIfam" id="TIGR00539">
    <property type="entry name" value="hemN_rel"/>
    <property type="match status" value="1"/>
</dbReference>
<organism evidence="12 13">
    <name type="scientific">Limimonas halophila</name>
    <dbReference type="NCBI Taxonomy" id="1082479"/>
    <lineage>
        <taxon>Bacteria</taxon>
        <taxon>Pseudomonadati</taxon>
        <taxon>Pseudomonadota</taxon>
        <taxon>Alphaproteobacteria</taxon>
        <taxon>Rhodospirillales</taxon>
        <taxon>Rhodovibrionaceae</taxon>
        <taxon>Limimonas</taxon>
    </lineage>
</organism>
<dbReference type="SUPFAM" id="SSF102114">
    <property type="entry name" value="Radical SAM enzymes"/>
    <property type="match status" value="1"/>
</dbReference>
<dbReference type="SFLD" id="SFLDF00288">
    <property type="entry name" value="HemN-like__clustered_with_nucl"/>
    <property type="match status" value="1"/>
</dbReference>
<dbReference type="PANTHER" id="PTHR13932:SF5">
    <property type="entry name" value="RADICAL S-ADENOSYL METHIONINE DOMAIN-CONTAINING PROTEIN 1, MITOCHONDRIAL"/>
    <property type="match status" value="1"/>
</dbReference>
<dbReference type="Gene3D" id="3.20.20.70">
    <property type="entry name" value="Aldolase class I"/>
    <property type="match status" value="1"/>
</dbReference>
<reference evidence="12 13" key="1">
    <citation type="submission" date="2016-10" db="EMBL/GenBank/DDBJ databases">
        <authorList>
            <person name="de Groot N.N."/>
        </authorList>
    </citation>
    <scope>NUCLEOTIDE SEQUENCE [LARGE SCALE GENOMIC DNA]</scope>
    <source>
        <strain evidence="12 13">DSM 25584</strain>
    </source>
</reference>
<evidence type="ECO:0000256" key="4">
    <source>
        <dbReference type="ARBA" id="ARBA00022617"/>
    </source>
</evidence>
<dbReference type="InterPro" id="IPR058240">
    <property type="entry name" value="rSAM_sf"/>
</dbReference>
<dbReference type="InterPro" id="IPR010723">
    <property type="entry name" value="HemN_C"/>
</dbReference>
<evidence type="ECO:0000256" key="3">
    <source>
        <dbReference type="ARBA" id="ARBA00017228"/>
    </source>
</evidence>
<evidence type="ECO:0000256" key="10">
    <source>
        <dbReference type="RuleBase" id="RU364116"/>
    </source>
</evidence>
<dbReference type="InterPro" id="IPR006638">
    <property type="entry name" value="Elp3/MiaA/NifB-like_rSAM"/>
</dbReference>
<accession>A0A1G7T3N3</accession>
<evidence type="ECO:0000313" key="13">
    <source>
        <dbReference type="Proteomes" id="UP000199415"/>
    </source>
</evidence>
<dbReference type="GO" id="GO:0005737">
    <property type="term" value="C:cytoplasm"/>
    <property type="evidence" value="ECO:0007669"/>
    <property type="project" value="UniProtKB-SubCell"/>
</dbReference>
<dbReference type="SFLD" id="SFLDF00562">
    <property type="entry name" value="HemN-like__clustered_with_heat"/>
    <property type="match status" value="1"/>
</dbReference>
<evidence type="ECO:0000256" key="8">
    <source>
        <dbReference type="ARBA" id="ARBA00023014"/>
    </source>
</evidence>
<keyword evidence="6 10" id="KW-0479">Metal-binding</keyword>
<dbReference type="GO" id="GO:0046872">
    <property type="term" value="F:metal ion binding"/>
    <property type="evidence" value="ECO:0007669"/>
    <property type="project" value="UniProtKB-UniRule"/>
</dbReference>
<sequence>MTGRNAVGDRDPGFGVYVHWPFCKAKCPYCDFNSHVRPEVDHGAWRAALCAELDYSARETEGRRVTSIFFGGGTPSLMDPASVEAVIRRVGERFDLDPEAEITLEANPTSAEAARFEGFRAAGVNRISLGVQALDDRTLTFLGRQHSAAEALDAVALARKHAPRISFDLMTARPGQTPDAWAAELDRALAEGPDHISIYQLTIEPGTAFHASWRRGELVMPDEETASAVFELTQDRLTAHGLPAYEISNHARPGAACRHNLTYWRYGDYLGVGPGAHGRLTVGGEKLATRQHAAPEVWLRQVQAQGHATRTRTPLARSDRLDELVMMGLRLSEGIARDAFHRELGAAPEACLDADRLAALREEGYVTLDDDGLRATAEGRQRLDAVLGYLLA</sequence>
<proteinExistence type="inferred from homology"/>
<comment type="subcellular location">
    <subcellularLocation>
        <location evidence="10">Cytoplasm</location>
    </subcellularLocation>
</comment>
<evidence type="ECO:0000313" key="12">
    <source>
        <dbReference type="EMBL" id="SDG29967.1"/>
    </source>
</evidence>
<dbReference type="OrthoDB" id="9808022at2"/>
<dbReference type="InterPro" id="IPR013785">
    <property type="entry name" value="Aldolase_TIM"/>
</dbReference>
<dbReference type="InterPro" id="IPR004559">
    <property type="entry name" value="HemW-like"/>
</dbReference>
<dbReference type="STRING" id="1082479.SAMN05216241_10878"/>
<dbReference type="GO" id="GO:0051539">
    <property type="term" value="F:4 iron, 4 sulfur cluster binding"/>
    <property type="evidence" value="ECO:0007669"/>
    <property type="project" value="UniProtKB-UniRule"/>
</dbReference>
<dbReference type="SFLD" id="SFLDG01065">
    <property type="entry name" value="anaerobic_coproporphyrinogen-I"/>
    <property type="match status" value="1"/>
</dbReference>
<keyword evidence="8 10" id="KW-0411">Iron-sulfur</keyword>
<evidence type="ECO:0000256" key="1">
    <source>
        <dbReference type="ARBA" id="ARBA00001966"/>
    </source>
</evidence>
<keyword evidence="4 10" id="KW-0349">Heme</keyword>
<keyword evidence="13" id="KW-1185">Reference proteome</keyword>
<dbReference type="SMART" id="SM00729">
    <property type="entry name" value="Elp3"/>
    <property type="match status" value="1"/>
</dbReference>
<dbReference type="PANTHER" id="PTHR13932">
    <property type="entry name" value="COPROPORPHYRINIGEN III OXIDASE"/>
    <property type="match status" value="1"/>
</dbReference>
<keyword evidence="7 10" id="KW-0408">Iron</keyword>
<dbReference type="InterPro" id="IPR007197">
    <property type="entry name" value="rSAM"/>
</dbReference>
<feature type="domain" description="Radical SAM core" evidence="11">
    <location>
        <begin position="8"/>
        <end position="243"/>
    </location>
</feature>
<dbReference type="GO" id="GO:0004109">
    <property type="term" value="F:coproporphyrinogen oxidase activity"/>
    <property type="evidence" value="ECO:0007669"/>
    <property type="project" value="InterPro"/>
</dbReference>
<dbReference type="PROSITE" id="PS51918">
    <property type="entry name" value="RADICAL_SAM"/>
    <property type="match status" value="1"/>
</dbReference>
<evidence type="ECO:0000256" key="5">
    <source>
        <dbReference type="ARBA" id="ARBA00022691"/>
    </source>
</evidence>
<comment type="cofactor">
    <cofactor evidence="1">
        <name>[4Fe-4S] cluster</name>
        <dbReference type="ChEBI" id="CHEBI:49883"/>
    </cofactor>
</comment>
<dbReference type="InterPro" id="IPR034505">
    <property type="entry name" value="Coproporphyrinogen-III_oxidase"/>
</dbReference>
<evidence type="ECO:0000256" key="9">
    <source>
        <dbReference type="ARBA" id="ARBA00023186"/>
    </source>
</evidence>
<dbReference type="EMBL" id="FNCE01000008">
    <property type="protein sequence ID" value="SDG29967.1"/>
    <property type="molecule type" value="Genomic_DNA"/>
</dbReference>
<dbReference type="Pfam" id="PF06969">
    <property type="entry name" value="HemN_C"/>
    <property type="match status" value="1"/>
</dbReference>
<dbReference type="GO" id="GO:0006779">
    <property type="term" value="P:porphyrin-containing compound biosynthetic process"/>
    <property type="evidence" value="ECO:0007669"/>
    <property type="project" value="InterPro"/>
</dbReference>
<evidence type="ECO:0000256" key="7">
    <source>
        <dbReference type="ARBA" id="ARBA00023004"/>
    </source>
</evidence>
<dbReference type="Pfam" id="PF04055">
    <property type="entry name" value="Radical_SAM"/>
    <property type="match status" value="1"/>
</dbReference>
<dbReference type="AlphaFoldDB" id="A0A1G7T3N3"/>
<evidence type="ECO:0000256" key="6">
    <source>
        <dbReference type="ARBA" id="ARBA00022723"/>
    </source>
</evidence>
<evidence type="ECO:0000259" key="11">
    <source>
        <dbReference type="PROSITE" id="PS51918"/>
    </source>
</evidence>
<dbReference type="Proteomes" id="UP000199415">
    <property type="component" value="Unassembled WGS sequence"/>
</dbReference>
<comment type="similarity">
    <text evidence="2">Belongs to the anaerobic coproporphyrinogen-III oxidase family. HemW subfamily.</text>
</comment>
<evidence type="ECO:0000256" key="2">
    <source>
        <dbReference type="ARBA" id="ARBA00006100"/>
    </source>
</evidence>
<dbReference type="RefSeq" id="WP_090020719.1">
    <property type="nucleotide sequence ID" value="NZ_FNCE01000008.1"/>
</dbReference>
<keyword evidence="5 10" id="KW-0949">S-adenosyl-L-methionine</keyword>
<comment type="function">
    <text evidence="10">Probably acts as a heme chaperone, transferring heme to an unknown acceptor. Binds one molecule of heme per monomer, possibly covalently. Binds 1 [4Fe-4S] cluster. The cluster is coordinated with 3 cysteines and an exchangeable S-adenosyl-L-methionine.</text>
</comment>
<gene>
    <name evidence="12" type="ORF">SAMN05216241_10878</name>
</gene>
<protein>
    <recommendedName>
        <fullName evidence="3 10">Heme chaperone HemW</fullName>
    </recommendedName>
</protein>
<dbReference type="SFLD" id="SFLDS00029">
    <property type="entry name" value="Radical_SAM"/>
    <property type="match status" value="1"/>
</dbReference>
<name>A0A1G7T3N3_9PROT</name>
<keyword evidence="10" id="KW-0004">4Fe-4S</keyword>